<dbReference type="InterPro" id="IPR036925">
    <property type="entry name" value="TIF_IF2_dom3_sf"/>
</dbReference>
<dbReference type="InterPro" id="IPR005225">
    <property type="entry name" value="Small_GTP-bd"/>
</dbReference>
<evidence type="ECO:0000256" key="8">
    <source>
        <dbReference type="ARBA" id="ARBA00023134"/>
    </source>
</evidence>
<comment type="function">
    <text evidence="9 10 11">One of the essential components for the initiation of protein synthesis. Protects formylmethionyl-tRNA from spontaneous hydrolysis and promotes its binding to the 30S ribosomal subunits. Also involved in the hydrolysis of GTP during the formation of the 70S ribosomal complex.</text>
</comment>
<dbReference type="HAMAP" id="MF_00100_B">
    <property type="entry name" value="IF_2_B"/>
    <property type="match status" value="1"/>
</dbReference>
<dbReference type="InterPro" id="IPR009000">
    <property type="entry name" value="Transl_B-barrel_sf"/>
</dbReference>
<accession>A0A2A8D2Q2</accession>
<comment type="subcellular location">
    <subcellularLocation>
        <location evidence="1 10 12">Cytoplasm</location>
    </subcellularLocation>
</comment>
<dbReference type="InterPro" id="IPR044145">
    <property type="entry name" value="IF2_II"/>
</dbReference>
<feature type="compositionally biased region" description="Basic residues" evidence="13">
    <location>
        <begin position="420"/>
        <end position="439"/>
    </location>
</feature>
<feature type="compositionally biased region" description="Basic residues" evidence="13">
    <location>
        <begin position="394"/>
        <end position="404"/>
    </location>
</feature>
<dbReference type="Gene3D" id="3.40.50.300">
    <property type="entry name" value="P-loop containing nucleotide triphosphate hydrolases"/>
    <property type="match status" value="1"/>
</dbReference>
<dbReference type="InterPro" id="IPR004161">
    <property type="entry name" value="EFTu-like_2"/>
</dbReference>
<evidence type="ECO:0000256" key="2">
    <source>
        <dbReference type="ARBA" id="ARBA00007733"/>
    </source>
</evidence>
<dbReference type="GO" id="GO:0003924">
    <property type="term" value="F:GTPase activity"/>
    <property type="evidence" value="ECO:0007669"/>
    <property type="project" value="UniProtKB-UniRule"/>
</dbReference>
<dbReference type="Proteomes" id="UP000220102">
    <property type="component" value="Unassembled WGS sequence"/>
</dbReference>
<dbReference type="InterPro" id="IPR027417">
    <property type="entry name" value="P-loop_NTPase"/>
</dbReference>
<dbReference type="EMBL" id="PDEQ01000001">
    <property type="protein sequence ID" value="PEN15097.1"/>
    <property type="molecule type" value="Genomic_DNA"/>
</dbReference>
<dbReference type="PRINTS" id="PR00315">
    <property type="entry name" value="ELONGATNFCT"/>
</dbReference>
<organism evidence="15 16">
    <name type="scientific">Longibacter salinarum</name>
    <dbReference type="NCBI Taxonomy" id="1850348"/>
    <lineage>
        <taxon>Bacteria</taxon>
        <taxon>Pseudomonadati</taxon>
        <taxon>Rhodothermota</taxon>
        <taxon>Rhodothermia</taxon>
        <taxon>Rhodothermales</taxon>
        <taxon>Salisaetaceae</taxon>
        <taxon>Longibacter</taxon>
    </lineage>
</organism>
<feature type="compositionally biased region" description="Basic and acidic residues" evidence="13">
    <location>
        <begin position="476"/>
        <end position="489"/>
    </location>
</feature>
<dbReference type="PANTHER" id="PTHR43381">
    <property type="entry name" value="TRANSLATION INITIATION FACTOR IF-2-RELATED"/>
    <property type="match status" value="1"/>
</dbReference>
<evidence type="ECO:0000256" key="9">
    <source>
        <dbReference type="ARBA" id="ARBA00025162"/>
    </source>
</evidence>
<dbReference type="RefSeq" id="WP_098073996.1">
    <property type="nucleotide sequence ID" value="NZ_PDEQ01000001.1"/>
</dbReference>
<evidence type="ECO:0000256" key="5">
    <source>
        <dbReference type="ARBA" id="ARBA00022540"/>
    </source>
</evidence>
<feature type="compositionally biased region" description="Basic residues" evidence="13">
    <location>
        <begin position="465"/>
        <end position="475"/>
    </location>
</feature>
<dbReference type="InterPro" id="IPR000795">
    <property type="entry name" value="T_Tr_GTP-bd_dom"/>
</dbReference>
<dbReference type="FunFam" id="3.40.50.300:FF:000019">
    <property type="entry name" value="Translation initiation factor IF-2"/>
    <property type="match status" value="1"/>
</dbReference>
<dbReference type="Pfam" id="PF00009">
    <property type="entry name" value="GTP_EFTU"/>
    <property type="match status" value="1"/>
</dbReference>
<keyword evidence="5 10" id="KW-0396">Initiation factor</keyword>
<dbReference type="Gene3D" id="2.40.30.10">
    <property type="entry name" value="Translation factors"/>
    <property type="match status" value="2"/>
</dbReference>
<keyword evidence="4 10" id="KW-0963">Cytoplasm</keyword>
<proteinExistence type="inferred from homology"/>
<feature type="binding site" evidence="10">
    <location>
        <begin position="631"/>
        <end position="635"/>
    </location>
    <ligand>
        <name>GTP</name>
        <dbReference type="ChEBI" id="CHEBI:37565"/>
    </ligand>
</feature>
<dbReference type="Pfam" id="PF11987">
    <property type="entry name" value="IF-2"/>
    <property type="match status" value="1"/>
</dbReference>
<dbReference type="PANTHER" id="PTHR43381:SF5">
    <property type="entry name" value="TR-TYPE G DOMAIN-CONTAINING PROTEIN"/>
    <property type="match status" value="1"/>
</dbReference>
<evidence type="ECO:0000256" key="4">
    <source>
        <dbReference type="ARBA" id="ARBA00022490"/>
    </source>
</evidence>
<dbReference type="GO" id="GO:0005525">
    <property type="term" value="F:GTP binding"/>
    <property type="evidence" value="ECO:0007669"/>
    <property type="project" value="UniProtKB-KW"/>
</dbReference>
<sequence>MATTEQKKFKKKKLFKVARELNVSTDRVVEFLEEEGFSDALSGNGFNASIVDEEAYLVLRQEYADDAEAAERVRELREDKASDEDEVARDEVATLDGDESDEATDVAEASEEAEEEVVAEAAAESEASSEPEAEAEADTTAEASAAEEVDEAPAAEEDVESEALAETADEAVDAQPEEEPAAADAASEPEAEATKEPQEEAKAEPVAEAEDEPVAEAEAPEEQPVEAEADVDAVDESDAEAEATADVEAAEPEATAEAEADESVDDPEAEAEVEAEVEVEAEAATDDTDGQAEASEDVSAEAAEAEAEEAEASAESDDADATASEEDEIDPNAAPTTDTAAEARAEIADADAEDVESVEAKEGAENKSETLKADRYRLSGTQVVGKVDLTQIQSRKRKRKRKKKSKDDSDSKKKQQSRKDRNKKRQKKKKKKRKKRSRNRGVDEEDVEQTIQETLQELEQGASRARQRRRRRRRQRHEEEREERRRRKKEQEGILRLTEFVTTGELANLMGEPVGDVISTLFDAGMMVSINQRLDRETIEFVAAEYELEVEFIDEFGDQAIAIEDDDPEDLEPRAPVVTVMGHVDHGKTSLLDYIRSANVVAGEEGGITQHIGAHRVRLPDHEDEAITFLDTPGHEAFTAMRARGAKATDIVVLVVAADDSVMPQTIEAINHAQAADVPIVVAINKMDKREADPQKVMAELAEHNVLVEEYGGTVQVAKVSAETGEGIDDLLDKIILQSEIMEVTANPDRDASGVIIESRLEKGRGNVITVLVQRGTLEVGDPFVAGIYSGSVRAMFDERDNRVSEAGPSTPVLVLGCDGSPEVGDQFVALEDESEAREIANERQRIHREQELRRKSQVSLDQISRRMAEGEFHELNLIVKADVGGSVEALSDALLKLKTDEVAVRIIHSGVGAITESDVMLARASDAVILGFQVRPTRGARQAAEQEEVDIRTYSIIYDAIEDVHAALEGLLSPEEREEIKGHAEVRDIFKVPNVGTVGGSYVTDGTISRNHRIRVVREGVVTYEGRIGSLKRFKEDVKEVKSGFECGISVENFNDIKVGDELESYVVVEEKRTLEV</sequence>
<evidence type="ECO:0000256" key="7">
    <source>
        <dbReference type="ARBA" id="ARBA00022917"/>
    </source>
</evidence>
<keyword evidence="7 10" id="KW-0648">Protein biosynthesis</keyword>
<dbReference type="SUPFAM" id="SSF52156">
    <property type="entry name" value="Initiation factor IF2/eIF5b, domain 3"/>
    <property type="match status" value="1"/>
</dbReference>
<name>A0A2A8D2Q2_9BACT</name>
<keyword evidence="6 10" id="KW-0547">Nucleotide-binding</keyword>
<feature type="compositionally biased region" description="Basic and acidic residues" evidence="13">
    <location>
        <begin position="405"/>
        <end position="419"/>
    </location>
</feature>
<dbReference type="InterPro" id="IPR053905">
    <property type="entry name" value="EF-G-like_DII"/>
</dbReference>
<dbReference type="CDD" id="cd03692">
    <property type="entry name" value="mtIF2_IVc"/>
    <property type="match status" value="1"/>
</dbReference>
<dbReference type="Pfam" id="PF22042">
    <property type="entry name" value="EF-G_D2"/>
    <property type="match status" value="1"/>
</dbReference>
<dbReference type="CDD" id="cd01887">
    <property type="entry name" value="IF2_eIF5B"/>
    <property type="match status" value="1"/>
</dbReference>
<protein>
    <recommendedName>
        <fullName evidence="3 10">Translation initiation factor IF-2</fullName>
    </recommendedName>
</protein>
<dbReference type="Pfam" id="PF04760">
    <property type="entry name" value="IF2_N"/>
    <property type="match status" value="1"/>
</dbReference>
<dbReference type="NCBIfam" id="TIGR00231">
    <property type="entry name" value="small_GTP"/>
    <property type="match status" value="1"/>
</dbReference>
<feature type="compositionally biased region" description="Acidic residues" evidence="13">
    <location>
        <begin position="96"/>
        <end position="118"/>
    </location>
</feature>
<feature type="compositionally biased region" description="Acidic residues" evidence="13">
    <location>
        <begin position="127"/>
        <end position="191"/>
    </location>
</feature>
<feature type="binding site" evidence="10">
    <location>
        <begin position="582"/>
        <end position="589"/>
    </location>
    <ligand>
        <name>GTP</name>
        <dbReference type="ChEBI" id="CHEBI:37565"/>
    </ligand>
</feature>
<dbReference type="FunFam" id="3.40.50.10050:FF:000001">
    <property type="entry name" value="Translation initiation factor IF-2"/>
    <property type="match status" value="1"/>
</dbReference>
<dbReference type="InterPro" id="IPR000178">
    <property type="entry name" value="TF_IF2_bacterial-like"/>
</dbReference>
<evidence type="ECO:0000256" key="1">
    <source>
        <dbReference type="ARBA" id="ARBA00004496"/>
    </source>
</evidence>
<evidence type="ECO:0000256" key="12">
    <source>
        <dbReference type="RuleBase" id="RU000645"/>
    </source>
</evidence>
<evidence type="ECO:0000313" key="15">
    <source>
        <dbReference type="EMBL" id="PEN15097.1"/>
    </source>
</evidence>
<dbReference type="GO" id="GO:0003743">
    <property type="term" value="F:translation initiation factor activity"/>
    <property type="evidence" value="ECO:0007669"/>
    <property type="project" value="UniProtKB-UniRule"/>
</dbReference>
<comment type="caution">
    <text evidence="15">The sequence shown here is derived from an EMBL/GenBank/DDBJ whole genome shotgun (WGS) entry which is preliminary data.</text>
</comment>
<gene>
    <name evidence="10" type="primary">infB</name>
    <name evidence="15" type="ORF">CRI94_02075</name>
</gene>
<dbReference type="Pfam" id="PF03144">
    <property type="entry name" value="GTP_EFTU_D2"/>
    <property type="match status" value="1"/>
</dbReference>
<keyword evidence="16" id="KW-1185">Reference proteome</keyword>
<evidence type="ECO:0000256" key="10">
    <source>
        <dbReference type="HAMAP-Rule" id="MF_00100"/>
    </source>
</evidence>
<feature type="compositionally biased region" description="Basic and acidic residues" evidence="13">
    <location>
        <begin position="69"/>
        <end position="80"/>
    </location>
</feature>
<comment type="similarity">
    <text evidence="2 10 11">Belongs to the TRAFAC class translation factor GTPase superfamily. Classic translation factor GTPase family. IF-2 subfamily.</text>
</comment>
<dbReference type="InterPro" id="IPR006847">
    <property type="entry name" value="IF2_N"/>
</dbReference>
<dbReference type="PROSITE" id="PS51722">
    <property type="entry name" value="G_TR_2"/>
    <property type="match status" value="1"/>
</dbReference>
<evidence type="ECO:0000256" key="11">
    <source>
        <dbReference type="RuleBase" id="RU000644"/>
    </source>
</evidence>
<reference evidence="15 16" key="1">
    <citation type="submission" date="2017-10" db="EMBL/GenBank/DDBJ databases">
        <title>Draft genome of Longibacter Salinarum.</title>
        <authorList>
            <person name="Goh K.M."/>
            <person name="Shamsir M.S."/>
            <person name="Lim S.W."/>
        </authorList>
    </citation>
    <scope>NUCLEOTIDE SEQUENCE [LARGE SCALE GENOMIC DNA]</scope>
    <source>
        <strain evidence="15 16">KCTC 52045</strain>
    </source>
</reference>
<dbReference type="InterPro" id="IPR023115">
    <property type="entry name" value="TIF_IF2_dom3"/>
</dbReference>
<evidence type="ECO:0000259" key="14">
    <source>
        <dbReference type="PROSITE" id="PS51722"/>
    </source>
</evidence>
<dbReference type="AlphaFoldDB" id="A0A2A8D2Q2"/>
<feature type="domain" description="Tr-type G" evidence="14">
    <location>
        <begin position="573"/>
        <end position="743"/>
    </location>
</feature>
<dbReference type="InterPro" id="IPR015760">
    <property type="entry name" value="TIF_IF2"/>
</dbReference>
<feature type="compositionally biased region" description="Acidic residues" evidence="13">
    <location>
        <begin position="207"/>
        <end position="330"/>
    </location>
</feature>
<feature type="region of interest" description="Disordered" evidence="13">
    <location>
        <begin position="68"/>
        <end position="489"/>
    </location>
</feature>
<dbReference type="CDD" id="cd03702">
    <property type="entry name" value="IF2_mtIF2_II"/>
    <property type="match status" value="1"/>
</dbReference>
<dbReference type="SUPFAM" id="SSF52540">
    <property type="entry name" value="P-loop containing nucleoside triphosphate hydrolases"/>
    <property type="match status" value="1"/>
</dbReference>
<keyword evidence="8 10" id="KW-0342">GTP-binding</keyword>
<dbReference type="GO" id="GO:0005737">
    <property type="term" value="C:cytoplasm"/>
    <property type="evidence" value="ECO:0007669"/>
    <property type="project" value="UniProtKB-SubCell"/>
</dbReference>
<evidence type="ECO:0000256" key="13">
    <source>
        <dbReference type="SAM" id="MobiDB-lite"/>
    </source>
</evidence>
<feature type="compositionally biased region" description="Acidic residues" evidence="13">
    <location>
        <begin position="348"/>
        <end position="357"/>
    </location>
</feature>
<dbReference type="FunFam" id="2.40.30.10:FF:000054">
    <property type="entry name" value="Translation initiation factor IF-2"/>
    <property type="match status" value="1"/>
</dbReference>
<dbReference type="SUPFAM" id="SSF50447">
    <property type="entry name" value="Translation proteins"/>
    <property type="match status" value="2"/>
</dbReference>
<dbReference type="NCBIfam" id="TIGR00487">
    <property type="entry name" value="IF-2"/>
    <property type="match status" value="1"/>
</dbReference>
<evidence type="ECO:0000256" key="3">
    <source>
        <dbReference type="ARBA" id="ARBA00020675"/>
    </source>
</evidence>
<evidence type="ECO:0000256" key="6">
    <source>
        <dbReference type="ARBA" id="ARBA00022741"/>
    </source>
</evidence>
<dbReference type="FunFam" id="2.40.30.10:FF:000008">
    <property type="entry name" value="Translation initiation factor IF-2"/>
    <property type="match status" value="1"/>
</dbReference>
<comment type="caution">
    <text evidence="10">Lacks conserved residue(s) required for the propagation of feature annotation.</text>
</comment>
<evidence type="ECO:0000313" key="16">
    <source>
        <dbReference type="Proteomes" id="UP000220102"/>
    </source>
</evidence>
<feature type="compositionally biased region" description="Basic and acidic residues" evidence="13">
    <location>
        <begin position="192"/>
        <end position="205"/>
    </location>
</feature>
<feature type="compositionally biased region" description="Low complexity" evidence="13">
    <location>
        <begin position="449"/>
        <end position="460"/>
    </location>
</feature>
<dbReference type="PROSITE" id="PS01176">
    <property type="entry name" value="IF2"/>
    <property type="match status" value="1"/>
</dbReference>
<dbReference type="OrthoDB" id="9811804at2"/>
<dbReference type="Gene3D" id="3.40.50.10050">
    <property type="entry name" value="Translation initiation factor IF- 2, domain 3"/>
    <property type="match status" value="1"/>
</dbReference>
<feature type="compositionally biased region" description="Basic and acidic residues" evidence="13">
    <location>
        <begin position="358"/>
        <end position="377"/>
    </location>
</feature>
<feature type="binding site" evidence="10">
    <location>
        <begin position="685"/>
        <end position="688"/>
    </location>
    <ligand>
        <name>GTP</name>
        <dbReference type="ChEBI" id="CHEBI:37565"/>
    </ligand>
</feature>